<proteinExistence type="predicted"/>
<dbReference type="PANTHER" id="PTHR21733">
    <property type="entry name" value="CUB_2 DOMAIN-CONTAINING PROTEIN-RELATED-RELATED"/>
    <property type="match status" value="1"/>
</dbReference>
<evidence type="ECO:0000313" key="2">
    <source>
        <dbReference type="EMBL" id="ULU04018.1"/>
    </source>
</evidence>
<organism evidence="2 3">
    <name type="scientific">Caenorhabditis briggsae</name>
    <dbReference type="NCBI Taxonomy" id="6238"/>
    <lineage>
        <taxon>Eukaryota</taxon>
        <taxon>Metazoa</taxon>
        <taxon>Ecdysozoa</taxon>
        <taxon>Nematoda</taxon>
        <taxon>Chromadorea</taxon>
        <taxon>Rhabditida</taxon>
        <taxon>Rhabditina</taxon>
        <taxon>Rhabditomorpha</taxon>
        <taxon>Rhabditoidea</taxon>
        <taxon>Rhabditidae</taxon>
        <taxon>Peloderinae</taxon>
        <taxon>Caenorhabditis</taxon>
    </lineage>
</organism>
<dbReference type="AlphaFoldDB" id="A0AAE9DGH3"/>
<sequence length="498" mass="54217">MYIYWILLLAVTVTCNPFIIPLRGLETFTTYDAESGSKLYLASNDANESLKKITLVTGTVNITLDQLNDFSDTPKFIKVSDRVVLSNQNSVAVNDALTGYLYITTKQQADDPNFSVAVIKTNHTIVTTDTNSTVVILNTALISDSDEIDKPLKTSRVTDIKQSANAEFDFHWGIPANNWTKVVRNKFFENPFIAVDCYSGGKCTLYKKTIYHIEPLQINQDYWYLKSSGPLTMTIENKFVPTLNYTTTAFETTGLIVNNDVFLQHTVNFVFDPTKKGHSGLIVSTFIESDNTYLEFNLTDRNGGNTGGGMRFSNTANGIHSQVDDLVQAKLLVINSTSIHPGVFYCQYFGFQKGCSPTTRGLTTSSHSTPSTITSIVTSKTVLTSSTTVPATIKSSTVIPSTTVSVLPSTQPTTVIKTTVIPSTSASSTQTEPATVISTTVPTVSTITPLTPASSTVTQPTTVTSVIPSTTSKIPTTTSLTSNEFSFIPLILSILFIF</sequence>
<evidence type="ECO:0000313" key="3">
    <source>
        <dbReference type="Proteomes" id="UP000827892"/>
    </source>
</evidence>
<dbReference type="Proteomes" id="UP000827892">
    <property type="component" value="Chromosome II"/>
</dbReference>
<dbReference type="Pfam" id="PF03409">
    <property type="entry name" value="Glycoprotein"/>
    <property type="match status" value="1"/>
</dbReference>
<name>A0AAE9DGH3_CAEBR</name>
<dbReference type="InterPro" id="IPR005071">
    <property type="entry name" value="Glycoprotein"/>
</dbReference>
<evidence type="ECO:0000256" key="1">
    <source>
        <dbReference type="SAM" id="SignalP"/>
    </source>
</evidence>
<dbReference type="PANTHER" id="PTHR21733:SF7">
    <property type="entry name" value="CUB_2 DOMAIN-CONTAINING PROTEIN-RELATED"/>
    <property type="match status" value="1"/>
</dbReference>
<keyword evidence="1" id="KW-0732">Signal</keyword>
<accession>A0AAE9DGH3</accession>
<feature type="signal peptide" evidence="1">
    <location>
        <begin position="1"/>
        <end position="15"/>
    </location>
</feature>
<dbReference type="EMBL" id="CP090892">
    <property type="protein sequence ID" value="ULU04018.1"/>
    <property type="molecule type" value="Genomic_DNA"/>
</dbReference>
<gene>
    <name evidence="2" type="ORF">L3Y34_017069</name>
</gene>
<protein>
    <submittedName>
        <fullName evidence="2">Uncharacterized protein</fullName>
    </submittedName>
</protein>
<feature type="chain" id="PRO_5041963559" evidence="1">
    <location>
        <begin position="16"/>
        <end position="498"/>
    </location>
</feature>
<reference evidence="2 3" key="1">
    <citation type="submission" date="2022-05" db="EMBL/GenBank/DDBJ databases">
        <title>Chromosome-level reference genomes for two strains of Caenorhabditis briggsae: an improved platform for comparative genomics.</title>
        <authorList>
            <person name="Stevens L."/>
            <person name="Andersen E.C."/>
        </authorList>
    </citation>
    <scope>NUCLEOTIDE SEQUENCE [LARGE SCALE GENOMIC DNA]</scope>
    <source>
        <strain evidence="2">QX1410_ONT</strain>
        <tissue evidence="2">Whole-organism</tissue>
    </source>
</reference>